<dbReference type="InterPro" id="IPR023186">
    <property type="entry name" value="IUNH"/>
</dbReference>
<evidence type="ECO:0000256" key="4">
    <source>
        <dbReference type="SAM" id="MobiDB-lite"/>
    </source>
</evidence>
<proteinExistence type="inferred from homology"/>
<evidence type="ECO:0000256" key="2">
    <source>
        <dbReference type="ARBA" id="ARBA00022801"/>
    </source>
</evidence>
<comment type="similarity">
    <text evidence="1">Belongs to the IUNH family.</text>
</comment>
<protein>
    <submittedName>
        <fullName evidence="6">Nucleoside hydrolase</fullName>
    </submittedName>
</protein>
<dbReference type="InterPro" id="IPR001910">
    <property type="entry name" value="Inosine/uridine_hydrolase_dom"/>
</dbReference>
<sequence>MSTAKIPVIIDTDPGVDDILALLLALASPEIEVLAIIISFGNTDAEASYVNVLKTYQAIHRQLEQFPQDAYRYVNFSQERKTILAVGEDGPLEGALHSAKYFHGRDGLGGITQSHPDLNVDDNHPSQHPQLELSSKPGVEVALDLIKSEPERTISYIALGPLTNLAKILRLDREAVRDRIGRVVCMGGALDVPGNHNPVSEFNVFADPFAVKELLTPDDFEQGLPLNRFLLLPLDITTPHEIRFPYYKEMVDPAFESTAFPSHPEGKPPIVHFTSSFFERTREVMTQFGKDAMELHDIAAVWCAIENPPVRDEDPDPAVLPVLQQGWKAMRRKFGVERLGELTRGMFVIDRREDPSAYAPGANRAKVQAELDRLNFQHAGVYESTAVPAEVEVETPPVFKDRSHVHAQVSTGATATDTLNRPSDGQMNGVAGGVPCITRTPGSAALVKLLLERVWGVRS</sequence>
<organism evidence="6">
    <name type="scientific">Dichomitus squalens</name>
    <dbReference type="NCBI Taxonomy" id="114155"/>
    <lineage>
        <taxon>Eukaryota</taxon>
        <taxon>Fungi</taxon>
        <taxon>Dikarya</taxon>
        <taxon>Basidiomycota</taxon>
        <taxon>Agaricomycotina</taxon>
        <taxon>Agaricomycetes</taxon>
        <taxon>Polyporales</taxon>
        <taxon>Polyporaceae</taxon>
        <taxon>Dichomitus</taxon>
    </lineage>
</organism>
<dbReference type="EMBL" id="ML143390">
    <property type="protein sequence ID" value="TBU33868.1"/>
    <property type="molecule type" value="Genomic_DNA"/>
</dbReference>
<evidence type="ECO:0000259" key="5">
    <source>
        <dbReference type="Pfam" id="PF01156"/>
    </source>
</evidence>
<dbReference type="PANTHER" id="PTHR12304">
    <property type="entry name" value="INOSINE-URIDINE PREFERRING NUCLEOSIDE HYDROLASE"/>
    <property type="match status" value="1"/>
</dbReference>
<dbReference type="GO" id="GO:0006152">
    <property type="term" value="P:purine nucleoside catabolic process"/>
    <property type="evidence" value="ECO:0007669"/>
    <property type="project" value="TreeGrafter"/>
</dbReference>
<reference evidence="6" key="1">
    <citation type="submission" date="2019-01" db="EMBL/GenBank/DDBJ databases">
        <title>Draft genome sequences of three monokaryotic isolates of the white-rot basidiomycete fungus Dichomitus squalens.</title>
        <authorList>
            <consortium name="DOE Joint Genome Institute"/>
            <person name="Lopez S.C."/>
            <person name="Andreopoulos B."/>
            <person name="Pangilinan J."/>
            <person name="Lipzen A."/>
            <person name="Riley R."/>
            <person name="Ahrendt S."/>
            <person name="Ng V."/>
            <person name="Barry K."/>
            <person name="Daum C."/>
            <person name="Grigoriev I.V."/>
            <person name="Hilden K.S."/>
            <person name="Makela M.R."/>
            <person name="de Vries R.P."/>
        </authorList>
    </citation>
    <scope>NUCLEOTIDE SEQUENCE [LARGE SCALE GENOMIC DNA]</scope>
    <source>
        <strain evidence="6">OM18370.1</strain>
    </source>
</reference>
<evidence type="ECO:0000256" key="3">
    <source>
        <dbReference type="ARBA" id="ARBA00023295"/>
    </source>
</evidence>
<dbReference type="Proteomes" id="UP000292957">
    <property type="component" value="Unassembled WGS sequence"/>
</dbReference>
<name>A0A4Q9N207_9APHY</name>
<feature type="region of interest" description="Disordered" evidence="4">
    <location>
        <begin position="112"/>
        <end position="133"/>
    </location>
</feature>
<dbReference type="PANTHER" id="PTHR12304:SF56">
    <property type="entry name" value="HYDROLASE, PUTATIVE (AFU_ORTHOLOGUE AFUA_1G11790)-RELATED"/>
    <property type="match status" value="1"/>
</dbReference>
<gene>
    <name evidence="6" type="ORF">BD311DRAFT_651549</name>
</gene>
<dbReference type="GO" id="GO:0005829">
    <property type="term" value="C:cytosol"/>
    <property type="evidence" value="ECO:0007669"/>
    <property type="project" value="TreeGrafter"/>
</dbReference>
<dbReference type="Gene3D" id="3.90.245.10">
    <property type="entry name" value="Ribonucleoside hydrolase-like"/>
    <property type="match status" value="1"/>
</dbReference>
<accession>A0A4Q9N207</accession>
<keyword evidence="2 6" id="KW-0378">Hydrolase</keyword>
<evidence type="ECO:0000313" key="6">
    <source>
        <dbReference type="EMBL" id="TBU33868.1"/>
    </source>
</evidence>
<dbReference type="Pfam" id="PF01156">
    <property type="entry name" value="IU_nuc_hydro"/>
    <property type="match status" value="1"/>
</dbReference>
<dbReference type="AlphaFoldDB" id="A0A4Q9N207"/>
<evidence type="ECO:0000256" key="1">
    <source>
        <dbReference type="ARBA" id="ARBA00009176"/>
    </source>
</evidence>
<dbReference type="InterPro" id="IPR036452">
    <property type="entry name" value="Ribo_hydro-like"/>
</dbReference>
<keyword evidence="3" id="KW-0326">Glycosidase</keyword>
<dbReference type="SUPFAM" id="SSF53590">
    <property type="entry name" value="Nucleoside hydrolase"/>
    <property type="match status" value="1"/>
</dbReference>
<feature type="domain" description="Inosine/uridine-preferring nucleoside hydrolase" evidence="5">
    <location>
        <begin position="8"/>
        <end position="374"/>
    </location>
</feature>
<dbReference type="GO" id="GO:0008477">
    <property type="term" value="F:purine nucleosidase activity"/>
    <property type="evidence" value="ECO:0007669"/>
    <property type="project" value="TreeGrafter"/>
</dbReference>
<dbReference type="OrthoDB" id="5783963at2759"/>